<dbReference type="Proteomes" id="UP001221898">
    <property type="component" value="Unassembled WGS sequence"/>
</dbReference>
<gene>
    <name evidence="2" type="ORF">AAFF_G00043900</name>
</gene>
<feature type="region of interest" description="Disordered" evidence="1">
    <location>
        <begin position="41"/>
        <end position="60"/>
    </location>
</feature>
<dbReference type="AlphaFoldDB" id="A0AAD7WF00"/>
<comment type="caution">
    <text evidence="2">The sequence shown here is derived from an EMBL/GenBank/DDBJ whole genome shotgun (WGS) entry which is preliminary data.</text>
</comment>
<evidence type="ECO:0000256" key="1">
    <source>
        <dbReference type="SAM" id="MobiDB-lite"/>
    </source>
</evidence>
<reference evidence="2" key="1">
    <citation type="journal article" date="2023" name="Science">
        <title>Genome structures resolve the early diversification of teleost fishes.</title>
        <authorList>
            <person name="Parey E."/>
            <person name="Louis A."/>
            <person name="Montfort J."/>
            <person name="Bouchez O."/>
            <person name="Roques C."/>
            <person name="Iampietro C."/>
            <person name="Lluch J."/>
            <person name="Castinel A."/>
            <person name="Donnadieu C."/>
            <person name="Desvignes T."/>
            <person name="Floi Bucao C."/>
            <person name="Jouanno E."/>
            <person name="Wen M."/>
            <person name="Mejri S."/>
            <person name="Dirks R."/>
            <person name="Jansen H."/>
            <person name="Henkel C."/>
            <person name="Chen W.J."/>
            <person name="Zahm M."/>
            <person name="Cabau C."/>
            <person name="Klopp C."/>
            <person name="Thompson A.W."/>
            <person name="Robinson-Rechavi M."/>
            <person name="Braasch I."/>
            <person name="Lecointre G."/>
            <person name="Bobe J."/>
            <person name="Postlethwait J.H."/>
            <person name="Berthelot C."/>
            <person name="Roest Crollius H."/>
            <person name="Guiguen Y."/>
        </authorList>
    </citation>
    <scope>NUCLEOTIDE SEQUENCE</scope>
    <source>
        <strain evidence="2">NC1722</strain>
    </source>
</reference>
<organism evidence="2 3">
    <name type="scientific">Aldrovandia affinis</name>
    <dbReference type="NCBI Taxonomy" id="143900"/>
    <lineage>
        <taxon>Eukaryota</taxon>
        <taxon>Metazoa</taxon>
        <taxon>Chordata</taxon>
        <taxon>Craniata</taxon>
        <taxon>Vertebrata</taxon>
        <taxon>Euteleostomi</taxon>
        <taxon>Actinopterygii</taxon>
        <taxon>Neopterygii</taxon>
        <taxon>Teleostei</taxon>
        <taxon>Notacanthiformes</taxon>
        <taxon>Halosauridae</taxon>
        <taxon>Aldrovandia</taxon>
    </lineage>
</organism>
<dbReference type="EMBL" id="JAINUG010000124">
    <property type="protein sequence ID" value="KAJ8394587.1"/>
    <property type="molecule type" value="Genomic_DNA"/>
</dbReference>
<feature type="compositionally biased region" description="Basic and acidic residues" evidence="1">
    <location>
        <begin position="70"/>
        <end position="81"/>
    </location>
</feature>
<sequence length="104" mass="12044">MNGGKRLNEARHKHQMYKGREYKDVLFFIFAALLNIPPWRSAGRAASEREEEEDRQREKRGLRIYVTAERMPRGPGTRDDSMTSARTTARCSRCGALYPGREPE</sequence>
<evidence type="ECO:0000313" key="2">
    <source>
        <dbReference type="EMBL" id="KAJ8394587.1"/>
    </source>
</evidence>
<evidence type="ECO:0000313" key="3">
    <source>
        <dbReference type="Proteomes" id="UP001221898"/>
    </source>
</evidence>
<accession>A0AAD7WF00</accession>
<proteinExistence type="predicted"/>
<name>A0AAD7WF00_9TELE</name>
<feature type="region of interest" description="Disordered" evidence="1">
    <location>
        <begin position="68"/>
        <end position="88"/>
    </location>
</feature>
<protein>
    <submittedName>
        <fullName evidence="2">Uncharacterized protein</fullName>
    </submittedName>
</protein>
<keyword evidence="3" id="KW-1185">Reference proteome</keyword>